<gene>
    <name evidence="2" type="ORF">G3I70_38355</name>
</gene>
<organism evidence="2 3">
    <name type="scientific">Actinomadura bangladeshensis</name>
    <dbReference type="NCBI Taxonomy" id="453573"/>
    <lineage>
        <taxon>Bacteria</taxon>
        <taxon>Bacillati</taxon>
        <taxon>Actinomycetota</taxon>
        <taxon>Actinomycetes</taxon>
        <taxon>Streptosporangiales</taxon>
        <taxon>Thermomonosporaceae</taxon>
        <taxon>Actinomadura</taxon>
    </lineage>
</organism>
<name>A0A6L9QS44_9ACTN</name>
<protein>
    <submittedName>
        <fullName evidence="2">Sigma-70 family RNA polymerase sigma factor</fullName>
    </submittedName>
</protein>
<evidence type="ECO:0000313" key="3">
    <source>
        <dbReference type="Proteomes" id="UP000475532"/>
    </source>
</evidence>
<proteinExistence type="predicted"/>
<dbReference type="RefSeq" id="WP_163062772.1">
    <property type="nucleotide sequence ID" value="NZ_JAAGLI010001029.1"/>
</dbReference>
<dbReference type="Gene3D" id="1.10.10.10">
    <property type="entry name" value="Winged helix-like DNA-binding domain superfamily/Winged helix DNA-binding domain"/>
    <property type="match status" value="1"/>
</dbReference>
<dbReference type="Proteomes" id="UP000475532">
    <property type="component" value="Unassembled WGS sequence"/>
</dbReference>
<accession>A0A6L9QS44</accession>
<evidence type="ECO:0000313" key="2">
    <source>
        <dbReference type="EMBL" id="NEA28319.1"/>
    </source>
</evidence>
<dbReference type="InterPro" id="IPR013324">
    <property type="entry name" value="RNA_pol_sigma_r3/r4-like"/>
</dbReference>
<dbReference type="EMBL" id="JAAGLI010001029">
    <property type="protein sequence ID" value="NEA28319.1"/>
    <property type="molecule type" value="Genomic_DNA"/>
</dbReference>
<reference evidence="2 3" key="1">
    <citation type="submission" date="2020-01" db="EMBL/GenBank/DDBJ databases">
        <title>Insect and environment-associated Actinomycetes.</title>
        <authorList>
            <person name="Currrie C."/>
            <person name="Chevrette M."/>
            <person name="Carlson C."/>
            <person name="Stubbendieck R."/>
            <person name="Wendt-Pienkowski E."/>
        </authorList>
    </citation>
    <scope>NUCLEOTIDE SEQUENCE [LARGE SCALE GENOMIC DNA]</scope>
    <source>
        <strain evidence="2 3">SID10258</strain>
    </source>
</reference>
<dbReference type="AlphaFoldDB" id="A0A6L9QS44"/>
<evidence type="ECO:0000256" key="1">
    <source>
        <dbReference type="SAM" id="Coils"/>
    </source>
</evidence>
<sequence length="281" mass="30928">MPGELERIAQIDDPYELLRAATERLAEAQQEVTELARLRRRLIQDLHAQGMSYAQIAQAAGLSRGRIHQIRHTGPAPEGAFLGSGEVTVVTPLRPDPASDRTYVALDDLKTGQRVEELARTFDLAVNSDHVGIDGGIDLNRPGLLVICGPRMSPAMREAYDKDPVLEWERDEVGWLLRDIRTGDEHRSGQEDDPPRPYDIGYLGRLPRPDGNGSFIAIAGVHPEGSLGVVHLLTTDIGSLWGQVGGDRFSVVVGTEYAPDTHEPVRTELLTPIYRHDEAPT</sequence>
<dbReference type="SUPFAM" id="SSF88659">
    <property type="entry name" value="Sigma3 and sigma4 domains of RNA polymerase sigma factors"/>
    <property type="match status" value="1"/>
</dbReference>
<dbReference type="InterPro" id="IPR036388">
    <property type="entry name" value="WH-like_DNA-bd_sf"/>
</dbReference>
<comment type="caution">
    <text evidence="2">The sequence shown here is derived from an EMBL/GenBank/DDBJ whole genome shotgun (WGS) entry which is preliminary data.</text>
</comment>
<feature type="coiled-coil region" evidence="1">
    <location>
        <begin position="18"/>
        <end position="45"/>
    </location>
</feature>
<keyword evidence="1" id="KW-0175">Coiled coil</keyword>